<evidence type="ECO:0000256" key="1">
    <source>
        <dbReference type="SAM" id="Phobius"/>
    </source>
</evidence>
<proteinExistence type="predicted"/>
<organism evidence="2 3">
    <name type="scientific">Gandjariella thermophila</name>
    <dbReference type="NCBI Taxonomy" id="1931992"/>
    <lineage>
        <taxon>Bacteria</taxon>
        <taxon>Bacillati</taxon>
        <taxon>Actinomycetota</taxon>
        <taxon>Actinomycetes</taxon>
        <taxon>Pseudonocardiales</taxon>
        <taxon>Pseudonocardiaceae</taxon>
        <taxon>Gandjariella</taxon>
    </lineage>
</organism>
<sequence>MLMPVTLLNTERIKLFSTRSPWWCALLGFALPVCFAAMYATESGDFLSLTVPATQDGYRFGMAVLMVLGVVAVTGEYRFGTMRTAFQAVPRRWAVLVAKTAVVAAVSGAVGEATAFASWGVACLIRPDVDLTLNTPAEWRSVAGVGLVYLFASVIAVAVGVLVRQTAGAITILFIYTLLAESLIAAVPGAGPAIVHWMPFYASRVFLEAGLGFDAAGSAPYGPWGGLLYFGGVALALLGVALVVVERRDA</sequence>
<keyword evidence="1" id="KW-1133">Transmembrane helix</keyword>
<reference evidence="3" key="1">
    <citation type="submission" date="2019-04" db="EMBL/GenBank/DDBJ databases">
        <title>Draft genome sequence of Pseudonocardiaceae bacterium SL3-2-4.</title>
        <authorList>
            <person name="Ningsih F."/>
            <person name="Yokota A."/>
            <person name="Sakai Y."/>
            <person name="Nanatani K."/>
            <person name="Yabe S."/>
            <person name="Oetari A."/>
            <person name="Sjamsuridzal W."/>
        </authorList>
    </citation>
    <scope>NUCLEOTIDE SEQUENCE [LARGE SCALE GENOMIC DNA]</scope>
    <source>
        <strain evidence="3">SL3-2-4</strain>
    </source>
</reference>
<dbReference type="Proteomes" id="UP000298860">
    <property type="component" value="Unassembled WGS sequence"/>
</dbReference>
<feature type="transmembrane region" description="Helical" evidence="1">
    <location>
        <begin position="21"/>
        <end position="40"/>
    </location>
</feature>
<gene>
    <name evidence="2" type="ORF">GTS_25050</name>
</gene>
<dbReference type="AlphaFoldDB" id="A0A4D4J6V9"/>
<name>A0A4D4J6V9_9PSEU</name>
<feature type="transmembrane region" description="Helical" evidence="1">
    <location>
        <begin position="142"/>
        <end position="163"/>
    </location>
</feature>
<evidence type="ECO:0000313" key="3">
    <source>
        <dbReference type="Proteomes" id="UP000298860"/>
    </source>
</evidence>
<feature type="transmembrane region" description="Helical" evidence="1">
    <location>
        <begin position="227"/>
        <end position="245"/>
    </location>
</feature>
<evidence type="ECO:0000313" key="2">
    <source>
        <dbReference type="EMBL" id="GDY30872.1"/>
    </source>
</evidence>
<dbReference type="RefSeq" id="WP_225978340.1">
    <property type="nucleotide sequence ID" value="NZ_BJFL01000010.1"/>
</dbReference>
<keyword evidence="1" id="KW-0812">Transmembrane</keyword>
<accession>A0A4D4J6V9</accession>
<feature type="transmembrane region" description="Helical" evidence="1">
    <location>
        <begin position="170"/>
        <end position="195"/>
    </location>
</feature>
<dbReference type="EMBL" id="BJFL01000010">
    <property type="protein sequence ID" value="GDY30872.1"/>
    <property type="molecule type" value="Genomic_DNA"/>
</dbReference>
<comment type="caution">
    <text evidence="2">The sequence shown here is derived from an EMBL/GenBank/DDBJ whole genome shotgun (WGS) entry which is preliminary data.</text>
</comment>
<feature type="transmembrane region" description="Helical" evidence="1">
    <location>
        <begin position="60"/>
        <end position="79"/>
    </location>
</feature>
<protein>
    <submittedName>
        <fullName evidence="2">ABC transporter permease</fullName>
    </submittedName>
</protein>
<keyword evidence="1" id="KW-0472">Membrane</keyword>
<keyword evidence="3" id="KW-1185">Reference proteome</keyword>
<feature type="transmembrane region" description="Helical" evidence="1">
    <location>
        <begin position="100"/>
        <end position="122"/>
    </location>
</feature>